<evidence type="ECO:0000313" key="2">
    <source>
        <dbReference type="EMBL" id="SIS36220.1"/>
    </source>
</evidence>
<reference evidence="1 4" key="2">
    <citation type="submission" date="2018-11" db="EMBL/GenBank/DDBJ databases">
        <title>Proposal to divide the Flavobacteriaceae and reorganize its genera based on Amino Acid Identity values calculated from whole genome sequences.</title>
        <authorList>
            <person name="Nicholson A.C."/>
            <person name="Gulvik C.A."/>
            <person name="Whitney A.M."/>
            <person name="Humrighouse B.W."/>
            <person name="Bell M."/>
            <person name="Holmes B."/>
            <person name="Steigerwalt A.G."/>
            <person name="Villarma A."/>
            <person name="Sheth M."/>
            <person name="Batra D."/>
            <person name="Pryor J."/>
            <person name="Bernardet J.-F."/>
            <person name="Hugo C."/>
            <person name="Kampfer P."/>
            <person name="Newman J."/>
            <person name="McQuiston J.R."/>
        </authorList>
    </citation>
    <scope>NUCLEOTIDE SEQUENCE [LARGE SCALE GENOMIC DNA]</scope>
    <source>
        <strain evidence="1 4">DSM 16927</strain>
    </source>
</reference>
<protein>
    <submittedName>
        <fullName evidence="2">Uncharacterized protein</fullName>
    </submittedName>
</protein>
<dbReference type="RefSeq" id="WP_076354596.1">
    <property type="nucleotide sequence ID" value="NZ_CP033926.1"/>
</dbReference>
<evidence type="ECO:0000313" key="3">
    <source>
        <dbReference type="Proteomes" id="UP000186106"/>
    </source>
</evidence>
<dbReference type="EMBL" id="CP033926">
    <property type="protein sequence ID" value="AZB00121.1"/>
    <property type="molecule type" value="Genomic_DNA"/>
</dbReference>
<organism evidence="2 3">
    <name type="scientific">Chryseobacterium joostei</name>
    <dbReference type="NCBI Taxonomy" id="112234"/>
    <lineage>
        <taxon>Bacteria</taxon>
        <taxon>Pseudomonadati</taxon>
        <taxon>Bacteroidota</taxon>
        <taxon>Flavobacteriia</taxon>
        <taxon>Flavobacteriales</taxon>
        <taxon>Weeksellaceae</taxon>
        <taxon>Chryseobacterium group</taxon>
        <taxon>Chryseobacterium</taxon>
    </lineage>
</organism>
<accession>A0A1N7IGP2</accession>
<evidence type="ECO:0000313" key="1">
    <source>
        <dbReference type="EMBL" id="AZB00121.1"/>
    </source>
</evidence>
<reference evidence="2 3" key="1">
    <citation type="submission" date="2017-01" db="EMBL/GenBank/DDBJ databases">
        <authorList>
            <person name="Mah S.A."/>
            <person name="Swanson W.J."/>
            <person name="Moy G.W."/>
            <person name="Vacquier V.D."/>
        </authorList>
    </citation>
    <scope>NUCLEOTIDE SEQUENCE [LARGE SCALE GENOMIC DNA]</scope>
    <source>
        <strain evidence="2 3">DSM 16927</strain>
    </source>
</reference>
<dbReference type="Proteomes" id="UP000279541">
    <property type="component" value="Chromosome"/>
</dbReference>
<dbReference type="STRING" id="112234.SAMN05421768_105124"/>
<sequence>MKNLFIPEPCSENWESMSLQEKGRFCSVCNKCVIDFTQKKSQEIQQIIEERKDEQICGRFYNHQLKEDIDSSERLKKYFFKYIPFSFQNNKMILGLFSLVLFLIGCSKPKEEVCSTTGIVDIMEEDSAVINNNYVMGEAVIVENDTIAKIPEKDKTRDLKEHAKK</sequence>
<dbReference type="OrthoDB" id="7432683at2"/>
<proteinExistence type="predicted"/>
<dbReference type="KEGG" id="cjt:EG359_11010"/>
<dbReference type="AlphaFoldDB" id="A0A1N7IGP2"/>
<dbReference type="Proteomes" id="UP000186106">
    <property type="component" value="Unassembled WGS sequence"/>
</dbReference>
<name>A0A1N7IGP2_9FLAO</name>
<evidence type="ECO:0000313" key="4">
    <source>
        <dbReference type="Proteomes" id="UP000279541"/>
    </source>
</evidence>
<keyword evidence="4" id="KW-1185">Reference proteome</keyword>
<dbReference type="EMBL" id="FTNZ01000005">
    <property type="protein sequence ID" value="SIS36220.1"/>
    <property type="molecule type" value="Genomic_DNA"/>
</dbReference>
<gene>
    <name evidence="1" type="ORF">EG359_11010</name>
    <name evidence="2" type="ORF">SAMN05421768_105124</name>
</gene>